<protein>
    <submittedName>
        <fullName evidence="2">Uncharacterized protein</fullName>
    </submittedName>
</protein>
<keyword evidence="1" id="KW-1133">Transmembrane helix</keyword>
<evidence type="ECO:0000256" key="1">
    <source>
        <dbReference type="SAM" id="Phobius"/>
    </source>
</evidence>
<keyword evidence="3" id="KW-1185">Reference proteome</keyword>
<evidence type="ECO:0000313" key="3">
    <source>
        <dbReference type="Proteomes" id="UP001501371"/>
    </source>
</evidence>
<reference evidence="2 3" key="1">
    <citation type="journal article" date="2019" name="Int. J. Syst. Evol. Microbiol.">
        <title>The Global Catalogue of Microorganisms (GCM) 10K type strain sequencing project: providing services to taxonomists for standard genome sequencing and annotation.</title>
        <authorList>
            <consortium name="The Broad Institute Genomics Platform"/>
            <consortium name="The Broad Institute Genome Sequencing Center for Infectious Disease"/>
            <person name="Wu L."/>
            <person name="Ma J."/>
        </authorList>
    </citation>
    <scope>NUCLEOTIDE SEQUENCE [LARGE SCALE GENOMIC DNA]</scope>
    <source>
        <strain evidence="2 3">JCM 12696</strain>
    </source>
</reference>
<dbReference type="RefSeq" id="WP_344273069.1">
    <property type="nucleotide sequence ID" value="NZ_BAAAKV010000013.1"/>
</dbReference>
<organism evidence="2 3">
    <name type="scientific">Streptomyces hebeiensis</name>
    <dbReference type="NCBI Taxonomy" id="229486"/>
    <lineage>
        <taxon>Bacteria</taxon>
        <taxon>Bacillati</taxon>
        <taxon>Actinomycetota</taxon>
        <taxon>Actinomycetes</taxon>
        <taxon>Kitasatosporales</taxon>
        <taxon>Streptomycetaceae</taxon>
        <taxon>Streptomyces</taxon>
    </lineage>
</organism>
<feature type="transmembrane region" description="Helical" evidence="1">
    <location>
        <begin position="181"/>
        <end position="200"/>
    </location>
</feature>
<dbReference type="EMBL" id="BAAAKV010000013">
    <property type="protein sequence ID" value="GAA1162751.1"/>
    <property type="molecule type" value="Genomic_DNA"/>
</dbReference>
<accession>A0ABN1UQ99</accession>
<proteinExistence type="predicted"/>
<comment type="caution">
    <text evidence="2">The sequence shown here is derived from an EMBL/GenBank/DDBJ whole genome shotgun (WGS) entry which is preliminary data.</text>
</comment>
<dbReference type="Proteomes" id="UP001501371">
    <property type="component" value="Unassembled WGS sequence"/>
</dbReference>
<name>A0ABN1UQ99_9ACTN</name>
<sequence>MLKEWRQRRALQRVKPGDGRELKRFRWWQQFSRGLFYLRTADATGRWTVYAVDVRHGQNQGSGNVKAELYVDGRQHAVCRLPAVFRVEGGTVEVSMSGFGLKRCHYVTDEGDEHQLTPDPASAEGRRANLARRHPTLSRVIGCFSAVVLATALVLLVSQVAEKLTEPPEIAQHVGALTAPVHLSVWMNIAVVLVTLAASTERALRLRYSRLLDGGAG</sequence>
<keyword evidence="1" id="KW-0812">Transmembrane</keyword>
<feature type="transmembrane region" description="Helical" evidence="1">
    <location>
        <begin position="136"/>
        <end position="161"/>
    </location>
</feature>
<evidence type="ECO:0000313" key="2">
    <source>
        <dbReference type="EMBL" id="GAA1162751.1"/>
    </source>
</evidence>
<keyword evidence="1" id="KW-0472">Membrane</keyword>
<gene>
    <name evidence="2" type="ORF">GCM10009654_19300</name>
</gene>